<proteinExistence type="predicted"/>
<comment type="caution">
    <text evidence="1">The sequence shown here is derived from an EMBL/GenBank/DDBJ whole genome shotgun (WGS) entry which is preliminary data.</text>
</comment>
<gene>
    <name evidence="1" type="ORF">ACFOW8_29070</name>
</gene>
<evidence type="ECO:0000313" key="2">
    <source>
        <dbReference type="Proteomes" id="UP001595767"/>
    </source>
</evidence>
<protein>
    <submittedName>
        <fullName evidence="1">Uncharacterized protein</fullName>
    </submittedName>
</protein>
<reference evidence="2" key="1">
    <citation type="journal article" date="2019" name="Int. J. Syst. Evol. Microbiol.">
        <title>The Global Catalogue of Microorganisms (GCM) 10K type strain sequencing project: providing services to taxonomists for standard genome sequencing and annotation.</title>
        <authorList>
            <consortium name="The Broad Institute Genomics Platform"/>
            <consortium name="The Broad Institute Genome Sequencing Center for Infectious Disease"/>
            <person name="Wu L."/>
            <person name="Ma J."/>
        </authorList>
    </citation>
    <scope>NUCLEOTIDE SEQUENCE [LARGE SCALE GENOMIC DNA]</scope>
    <source>
        <strain evidence="2">CGMCC 4.7204</strain>
    </source>
</reference>
<name>A0ABV8LFG9_9NOCA</name>
<keyword evidence="2" id="KW-1185">Reference proteome</keyword>
<evidence type="ECO:0000313" key="1">
    <source>
        <dbReference type="EMBL" id="MFC4128990.1"/>
    </source>
</evidence>
<sequence length="135" mass="14606">MSADAAEDMIEELYLNGKAMTEAGGPTYEYSKDNHCIWYGPDSRMSSKESWPVASVVLVLQPGMTAGASPTEPVHAGAQYGRLDRLFFSLAIEKPDDVWCKPTEDSGSGSGIPGIGIPSNNDGGEPWICRRHRLC</sequence>
<accession>A0ABV8LFG9</accession>
<dbReference type="Proteomes" id="UP001595767">
    <property type="component" value="Unassembled WGS sequence"/>
</dbReference>
<organism evidence="1 2">
    <name type="scientific">Nocardia rhizosphaerae</name>
    <dbReference type="NCBI Taxonomy" id="1691571"/>
    <lineage>
        <taxon>Bacteria</taxon>
        <taxon>Bacillati</taxon>
        <taxon>Actinomycetota</taxon>
        <taxon>Actinomycetes</taxon>
        <taxon>Mycobacteriales</taxon>
        <taxon>Nocardiaceae</taxon>
        <taxon>Nocardia</taxon>
    </lineage>
</organism>
<dbReference type="EMBL" id="JBHSBA010000018">
    <property type="protein sequence ID" value="MFC4128990.1"/>
    <property type="molecule type" value="Genomic_DNA"/>
</dbReference>